<dbReference type="InterPro" id="IPR013325">
    <property type="entry name" value="RNA_pol_sigma_r2"/>
</dbReference>
<dbReference type="InterPro" id="IPR014284">
    <property type="entry name" value="RNA_pol_sigma-70_dom"/>
</dbReference>
<dbReference type="Proteomes" id="UP001176891">
    <property type="component" value="Unassembled WGS sequence"/>
</dbReference>
<dbReference type="InterPro" id="IPR013324">
    <property type="entry name" value="RNA_pol_sigma_r3/r4-like"/>
</dbReference>
<dbReference type="InterPro" id="IPR036388">
    <property type="entry name" value="WH-like_DNA-bd_sf"/>
</dbReference>
<feature type="domain" description="RNA polymerase sigma-70 region 2" evidence="5">
    <location>
        <begin position="26"/>
        <end position="92"/>
    </location>
</feature>
<dbReference type="SUPFAM" id="SSF88946">
    <property type="entry name" value="Sigma2 domain of RNA polymerase sigma factors"/>
    <property type="match status" value="1"/>
</dbReference>
<dbReference type="Gene3D" id="1.10.1740.10">
    <property type="match status" value="1"/>
</dbReference>
<evidence type="ECO:0000256" key="4">
    <source>
        <dbReference type="ARBA" id="ARBA00023163"/>
    </source>
</evidence>
<keyword evidence="2" id="KW-0805">Transcription regulation</keyword>
<evidence type="ECO:0000256" key="2">
    <source>
        <dbReference type="ARBA" id="ARBA00023015"/>
    </source>
</evidence>
<dbReference type="Pfam" id="PF04542">
    <property type="entry name" value="Sigma70_r2"/>
    <property type="match status" value="1"/>
</dbReference>
<dbReference type="Pfam" id="PF08281">
    <property type="entry name" value="Sigma70_r4_2"/>
    <property type="match status" value="1"/>
</dbReference>
<name>A0ABT8X1R7_9FLAO</name>
<keyword evidence="8" id="KW-1185">Reference proteome</keyword>
<dbReference type="EMBL" id="JAUOEM010000003">
    <property type="protein sequence ID" value="MDO5987520.1"/>
    <property type="molecule type" value="Genomic_DNA"/>
</dbReference>
<accession>A0ABT8X1R7</accession>
<keyword evidence="3" id="KW-0731">Sigma factor</keyword>
<gene>
    <name evidence="7" type="ORF">Q4Q39_08940</name>
</gene>
<feature type="domain" description="RNA polymerase sigma factor 70 region 4 type 2" evidence="6">
    <location>
        <begin position="124"/>
        <end position="171"/>
    </location>
</feature>
<dbReference type="InterPro" id="IPR007627">
    <property type="entry name" value="RNA_pol_sigma70_r2"/>
</dbReference>
<reference evidence="7" key="1">
    <citation type="submission" date="2023-07" db="EMBL/GenBank/DDBJ databases">
        <title>Two novel species in the genus Flavivirga.</title>
        <authorList>
            <person name="Kwon K."/>
        </authorList>
    </citation>
    <scope>NUCLEOTIDE SEQUENCE</scope>
    <source>
        <strain evidence="7">KACC 14157</strain>
    </source>
</reference>
<dbReference type="InterPro" id="IPR013249">
    <property type="entry name" value="RNA_pol_sigma70_r4_t2"/>
</dbReference>
<protein>
    <submittedName>
        <fullName evidence="7">Sigma-70 family RNA polymerase sigma factor</fullName>
    </submittedName>
</protein>
<dbReference type="NCBIfam" id="TIGR02937">
    <property type="entry name" value="sigma70-ECF"/>
    <property type="match status" value="1"/>
</dbReference>
<dbReference type="PANTHER" id="PTHR43133">
    <property type="entry name" value="RNA POLYMERASE ECF-TYPE SIGMA FACTO"/>
    <property type="match status" value="1"/>
</dbReference>
<comment type="caution">
    <text evidence="7">The sequence shown here is derived from an EMBL/GenBank/DDBJ whole genome shotgun (WGS) entry which is preliminary data.</text>
</comment>
<evidence type="ECO:0000313" key="8">
    <source>
        <dbReference type="Proteomes" id="UP001176891"/>
    </source>
</evidence>
<evidence type="ECO:0000259" key="5">
    <source>
        <dbReference type="Pfam" id="PF04542"/>
    </source>
</evidence>
<dbReference type="PANTHER" id="PTHR43133:SF46">
    <property type="entry name" value="RNA POLYMERASE SIGMA-70 FACTOR ECF SUBFAMILY"/>
    <property type="match status" value="1"/>
</dbReference>
<evidence type="ECO:0000256" key="3">
    <source>
        <dbReference type="ARBA" id="ARBA00023082"/>
    </source>
</evidence>
<comment type="similarity">
    <text evidence="1">Belongs to the sigma-70 factor family. ECF subfamily.</text>
</comment>
<dbReference type="RefSeq" id="WP_303282082.1">
    <property type="nucleotide sequence ID" value="NZ_BAABCZ010000010.1"/>
</dbReference>
<evidence type="ECO:0000256" key="1">
    <source>
        <dbReference type="ARBA" id="ARBA00010641"/>
    </source>
</evidence>
<organism evidence="7 8">
    <name type="scientific">Flavivirga amylovorans</name>
    <dbReference type="NCBI Taxonomy" id="870486"/>
    <lineage>
        <taxon>Bacteria</taxon>
        <taxon>Pseudomonadati</taxon>
        <taxon>Bacteroidota</taxon>
        <taxon>Flavobacteriia</taxon>
        <taxon>Flavobacteriales</taxon>
        <taxon>Flavobacteriaceae</taxon>
        <taxon>Flavivirga</taxon>
    </lineage>
</organism>
<dbReference type="SUPFAM" id="SSF88659">
    <property type="entry name" value="Sigma3 and sigma4 domains of RNA polymerase sigma factors"/>
    <property type="match status" value="1"/>
</dbReference>
<proteinExistence type="inferred from homology"/>
<dbReference type="Gene3D" id="1.10.10.10">
    <property type="entry name" value="Winged helix-like DNA-binding domain superfamily/Winged helix DNA-binding domain"/>
    <property type="match status" value="1"/>
</dbReference>
<keyword evidence="4" id="KW-0804">Transcription</keyword>
<evidence type="ECO:0000313" key="7">
    <source>
        <dbReference type="EMBL" id="MDO5987520.1"/>
    </source>
</evidence>
<dbReference type="InterPro" id="IPR039425">
    <property type="entry name" value="RNA_pol_sigma-70-like"/>
</dbReference>
<sequence>MSSKFEHLEDLITHLRNGDEKAYVYLINAHHKLLFTYTMSLTNDRDQAQDIIQDVFLDIWKDRKKLNVKRSLKNYMYKIAYHKFINQYHKHRAISILERAYMDALDETFDDSNTELLERKIALIVEGINDLPKKCKEAFLLSKKEGLTNIEIAEYLNISTKTVEGHISKAYYLLREGVGKKIKLLLFLLFGDRKLSKSV</sequence>
<evidence type="ECO:0000259" key="6">
    <source>
        <dbReference type="Pfam" id="PF08281"/>
    </source>
</evidence>